<dbReference type="InterPro" id="IPR046348">
    <property type="entry name" value="SIS_dom_sf"/>
</dbReference>
<evidence type="ECO:0000256" key="2">
    <source>
        <dbReference type="ARBA" id="ARBA00023242"/>
    </source>
</evidence>
<dbReference type="InterPro" id="IPR001672">
    <property type="entry name" value="G6P_Isomerase"/>
</dbReference>
<dbReference type="GO" id="GO:0006094">
    <property type="term" value="P:gluconeogenesis"/>
    <property type="evidence" value="ECO:0007669"/>
    <property type="project" value="InterPro"/>
</dbReference>
<keyword evidence="7" id="KW-1185">Reference proteome</keyword>
<organism evidence="6 7">
    <name type="scientific">Camellia sinensis var. sinensis</name>
    <name type="common">China tea</name>
    <dbReference type="NCBI Taxonomy" id="542762"/>
    <lineage>
        <taxon>Eukaryota</taxon>
        <taxon>Viridiplantae</taxon>
        <taxon>Streptophyta</taxon>
        <taxon>Embryophyta</taxon>
        <taxon>Tracheophyta</taxon>
        <taxon>Spermatophyta</taxon>
        <taxon>Magnoliopsida</taxon>
        <taxon>eudicotyledons</taxon>
        <taxon>Gunneridae</taxon>
        <taxon>Pentapetalae</taxon>
        <taxon>asterids</taxon>
        <taxon>Ericales</taxon>
        <taxon>Theaceae</taxon>
        <taxon>Camellia</taxon>
    </lineage>
</organism>
<dbReference type="GO" id="GO:0097367">
    <property type="term" value="F:carbohydrate derivative binding"/>
    <property type="evidence" value="ECO:0007669"/>
    <property type="project" value="InterPro"/>
</dbReference>
<dbReference type="GO" id="GO:0006997">
    <property type="term" value="P:nucleus organization"/>
    <property type="evidence" value="ECO:0007669"/>
    <property type="project" value="InterPro"/>
</dbReference>
<keyword evidence="2" id="KW-0539">Nucleus</keyword>
<dbReference type="STRING" id="542762.A0A4S4ESH8"/>
<proteinExistence type="inferred from homology"/>
<dbReference type="Gene3D" id="3.40.50.10490">
    <property type="entry name" value="Glucose-6-phosphate isomerase like protein, domain 1"/>
    <property type="match status" value="2"/>
</dbReference>
<evidence type="ECO:0000313" key="7">
    <source>
        <dbReference type="Proteomes" id="UP000306102"/>
    </source>
</evidence>
<comment type="similarity">
    <text evidence="4">Belongs to the CRWN family.</text>
</comment>
<dbReference type="EMBL" id="SDRB02002261">
    <property type="protein sequence ID" value="THG19808.1"/>
    <property type="molecule type" value="Genomic_DNA"/>
</dbReference>
<dbReference type="Proteomes" id="UP000306102">
    <property type="component" value="Unassembled WGS sequence"/>
</dbReference>
<dbReference type="InterPro" id="IPR040418">
    <property type="entry name" value="CRWN"/>
</dbReference>
<evidence type="ECO:0000313" key="6">
    <source>
        <dbReference type="EMBL" id="THG19808.1"/>
    </source>
</evidence>
<evidence type="ECO:0000256" key="1">
    <source>
        <dbReference type="ARBA" id="ARBA00023054"/>
    </source>
</evidence>
<evidence type="ECO:0000256" key="3">
    <source>
        <dbReference type="ARBA" id="ARBA00024186"/>
    </source>
</evidence>
<dbReference type="PANTHER" id="PTHR31908">
    <property type="entry name" value="PROTEIN CROWDED NUCLEI 4"/>
    <property type="match status" value="1"/>
</dbReference>
<accession>A0A4S4ESH8</accession>
<keyword evidence="1 5" id="KW-0175">Coiled coil</keyword>
<evidence type="ECO:0000256" key="4">
    <source>
        <dbReference type="ARBA" id="ARBA00024208"/>
    </source>
</evidence>
<comment type="subcellular location">
    <subcellularLocation>
        <location evidence="3">Nucleus lamina</location>
    </subcellularLocation>
</comment>
<dbReference type="GO" id="GO:0006096">
    <property type="term" value="P:glycolytic process"/>
    <property type="evidence" value="ECO:0007669"/>
    <property type="project" value="InterPro"/>
</dbReference>
<evidence type="ECO:0000256" key="5">
    <source>
        <dbReference type="SAM" id="Coils"/>
    </source>
</evidence>
<feature type="coiled-coil region" evidence="5">
    <location>
        <begin position="155"/>
        <end position="235"/>
    </location>
</feature>
<dbReference type="GO" id="GO:0004347">
    <property type="term" value="F:glucose-6-phosphate isomerase activity"/>
    <property type="evidence" value="ECO:0007669"/>
    <property type="project" value="InterPro"/>
</dbReference>
<dbReference type="PANTHER" id="PTHR31908:SF2">
    <property type="entry name" value="PROTEIN CROWDED NUCLEI 4"/>
    <property type="match status" value="1"/>
</dbReference>
<dbReference type="SUPFAM" id="SSF53697">
    <property type="entry name" value="SIS domain"/>
    <property type="match status" value="2"/>
</dbReference>
<reference evidence="6 7" key="1">
    <citation type="journal article" date="2018" name="Proc. Natl. Acad. Sci. U.S.A.">
        <title>Draft genome sequence of Camellia sinensis var. sinensis provides insights into the evolution of the tea genome and tea quality.</title>
        <authorList>
            <person name="Wei C."/>
            <person name="Yang H."/>
            <person name="Wang S."/>
            <person name="Zhao J."/>
            <person name="Liu C."/>
            <person name="Gao L."/>
            <person name="Xia E."/>
            <person name="Lu Y."/>
            <person name="Tai Y."/>
            <person name="She G."/>
            <person name="Sun J."/>
            <person name="Cao H."/>
            <person name="Tong W."/>
            <person name="Gao Q."/>
            <person name="Li Y."/>
            <person name="Deng W."/>
            <person name="Jiang X."/>
            <person name="Wang W."/>
            <person name="Chen Q."/>
            <person name="Zhang S."/>
            <person name="Li H."/>
            <person name="Wu J."/>
            <person name="Wang P."/>
            <person name="Li P."/>
            <person name="Shi C."/>
            <person name="Zheng F."/>
            <person name="Jian J."/>
            <person name="Huang B."/>
            <person name="Shan D."/>
            <person name="Shi M."/>
            <person name="Fang C."/>
            <person name="Yue Y."/>
            <person name="Li F."/>
            <person name="Li D."/>
            <person name="Wei S."/>
            <person name="Han B."/>
            <person name="Jiang C."/>
            <person name="Yin Y."/>
            <person name="Xia T."/>
            <person name="Zhang Z."/>
            <person name="Bennetzen J.L."/>
            <person name="Zhao S."/>
            <person name="Wan X."/>
        </authorList>
    </citation>
    <scope>NUCLEOTIDE SEQUENCE [LARGE SCALE GENOMIC DNA]</scope>
    <source>
        <strain evidence="7">cv. Shuchazao</strain>
        <tissue evidence="6">Leaf</tissue>
    </source>
</reference>
<name>A0A4S4ESH8_CAMSN</name>
<protein>
    <submittedName>
        <fullName evidence="6">Uncharacterized protein</fullName>
    </submittedName>
</protein>
<dbReference type="GO" id="GO:0005652">
    <property type="term" value="C:nuclear lamina"/>
    <property type="evidence" value="ECO:0007669"/>
    <property type="project" value="UniProtKB-SubCell"/>
</dbReference>
<sequence>MASTYFFANLIKGLSAKILSARILDLVTQVELFSSRTYSSRPRSCHLESGIQDLESEICSLRMSSSILECYLLGSAHAPCLCIPSGRINDHQHHMGLLIMERKEWVSKYEQIKSSAESAEFLYKRDQASHSSALAEAKKREENLKKAFGIEKECVRNIEKALHEMRAEYAETKVAAESKLAEAQSMVEDAQKKYTEAEVKLHAAESLEAEANRYHRIAERKLHEVEAREDDLRRRIMSFKSDGIKTEIRFGTLFFPLDEEREIIQSRGDISYTSHGRVIPCDFIGIVKSQQPVYLKGEVVSNHDELMSNFFAQPDALAYGKVNELFSITLSRPHNSCKVRMSPSILSIHGVALPYEAGEIDFGEPGTNGQHSFYQLIHQGEEQKKLDVLSNDVFVKALISSGCTPQLVGADENLYYSQTPIESHTNQRRQFESSLESNISMPRLTGRLRSEDDEVKFNMSNQGKDGRVQQSLKQKWEAAGAAERRRGDEHSVDNGVILRKEDDEVATNDEVEPVRNSGGDVCIQGALKEMELSGNDSLMAISVIKETARDLDKMSIGGACFRNVTTMSDNNGLVADYGNRLVDGLISTSGFMKSFNGFDLLQPSMHLEVFLGPVQFVNSNLTMPQIVHGPNRVDLIGSAVPTNSGLHNPRALDTLTQPRDVISRVDPTNSGSQKPVAAAPLMQSSLQGGTSKATEVSRCHSTAKTHPTKVPKKSKAKVNGGARFNKGVLLRAATKALSDSISLSSRSSKGRFLLNEAQATLQIGNLLGINCEGKETEVIEKIMVLETQDLERRKQLDAAK</sequence>
<dbReference type="Pfam" id="PF00342">
    <property type="entry name" value="PGI"/>
    <property type="match status" value="2"/>
</dbReference>
<gene>
    <name evidence="6" type="ORF">TEA_018562</name>
</gene>
<dbReference type="AlphaFoldDB" id="A0A4S4ESH8"/>
<dbReference type="SUPFAM" id="SSF57997">
    <property type="entry name" value="Tropomyosin"/>
    <property type="match status" value="1"/>
</dbReference>
<comment type="caution">
    <text evidence="6">The sequence shown here is derived from an EMBL/GenBank/DDBJ whole genome shotgun (WGS) entry which is preliminary data.</text>
</comment>